<dbReference type="InterPro" id="IPR010384">
    <property type="entry name" value="MtfA_fam"/>
</dbReference>
<dbReference type="EMBL" id="CP002738">
    <property type="protein sequence ID" value="AEG02575.1"/>
    <property type="molecule type" value="Genomic_DNA"/>
</dbReference>
<accession>G0A232</accession>
<sequence length="250" mass="28528">MNFIKRAQTRYILHRYAIQHNVWHAVTDRLEILHGLTAVEKAHLRELSTLFLHQKTIMGVDVPITDEMRVTIAVQACLPILHLGLTLLSGWSDIVVYPTAFHVTRDEIDSCGVVHHQKRVLSGEAWSRGPVIVSWADVEQDIRQSHLGHNVIIHEIAHKLDMLDGSSNGIPPLHFKMPIPEWTTAFSDAYAAIRHKLERASINPYAATSPAEFFAVSSEYFFSAPDVLHTHFPLVYQQLQQYYRQDPLSR</sequence>
<dbReference type="Gene3D" id="1.10.472.150">
    <property type="entry name" value="Glucose-regulated metallo-peptidase M90, N-terminal domain"/>
    <property type="match status" value="1"/>
</dbReference>
<reference key="2">
    <citation type="submission" date="2011-05" db="EMBL/GenBank/DDBJ databases">
        <title>Complete genome sequence of the aerobic marine methanotroph Methylomonas methanica MC09.</title>
        <authorList>
            <person name="Boden R."/>
            <person name="Cunliffe M."/>
            <person name="Scanlan J."/>
            <person name="Moussard H."/>
            <person name="Kits K.D."/>
            <person name="Klotz M."/>
            <person name="Jetten M."/>
            <person name="Vuilleumier S."/>
            <person name="Han J."/>
            <person name="Peters L."/>
            <person name="Mikhailova N."/>
            <person name="Teshima H."/>
            <person name="Tapia R."/>
            <person name="Kyrpides N."/>
            <person name="Ivanova N."/>
            <person name="Pagani I."/>
            <person name="Cheng J.-F."/>
            <person name="Goodwin L."/>
            <person name="Han C."/>
            <person name="Hauser L."/>
            <person name="Land M."/>
            <person name="Lapidus A."/>
            <person name="Lucas S."/>
            <person name="Pitluck S."/>
            <person name="Woyke T."/>
            <person name="Stein L.Y."/>
            <person name="Murrell C."/>
        </authorList>
    </citation>
    <scope>NUCLEOTIDE SEQUENCE</scope>
    <source>
        <strain>MC09</strain>
    </source>
</reference>
<proteinExistence type="predicted"/>
<dbReference type="Gene3D" id="3.40.390.10">
    <property type="entry name" value="Collagenase (Catalytic Domain)"/>
    <property type="match status" value="1"/>
</dbReference>
<dbReference type="InterPro" id="IPR042252">
    <property type="entry name" value="MtfA_N"/>
</dbReference>
<reference evidence="2" key="3">
    <citation type="submission" date="2011-05" db="EMBL/GenBank/DDBJ databases">
        <title>Complete sequence of Methylomonas methanica MC09.</title>
        <authorList>
            <consortium name="US DOE Joint Genome Institute"/>
            <person name="Lucas S."/>
            <person name="Han J."/>
            <person name="Lapidus A."/>
            <person name="Cheng J.-F."/>
            <person name="Goodwin L."/>
            <person name="Pitluck S."/>
            <person name="Peters L."/>
            <person name="Mikhailova N."/>
            <person name="Teshima H."/>
            <person name="Han C."/>
            <person name="Tapia R."/>
            <person name="Land M."/>
            <person name="Hauser L."/>
            <person name="Kyrpides N."/>
            <person name="Ivanova N."/>
            <person name="Pagani I."/>
            <person name="Stein L."/>
            <person name="Woyke T."/>
        </authorList>
    </citation>
    <scope>NUCLEOTIDE SEQUENCE [LARGE SCALE GENOMIC DNA]</scope>
    <source>
        <strain evidence="2">MC09</strain>
    </source>
</reference>
<dbReference type="STRING" id="857087.Metme_4224"/>
<dbReference type="OrthoDB" id="9786424at2"/>
<dbReference type="AlphaFoldDB" id="G0A232"/>
<dbReference type="PANTHER" id="PTHR30164:SF2">
    <property type="entry name" value="PROTEIN MTFA"/>
    <property type="match status" value="1"/>
</dbReference>
<gene>
    <name evidence="1" type="ordered locus">Metme_4224</name>
</gene>
<evidence type="ECO:0000313" key="2">
    <source>
        <dbReference type="Proteomes" id="UP000008888"/>
    </source>
</evidence>
<dbReference type="Proteomes" id="UP000008888">
    <property type="component" value="Chromosome"/>
</dbReference>
<evidence type="ECO:0000313" key="1">
    <source>
        <dbReference type="EMBL" id="AEG02575.1"/>
    </source>
</evidence>
<dbReference type="InterPro" id="IPR024079">
    <property type="entry name" value="MetalloPept_cat_dom_sf"/>
</dbReference>
<dbReference type="GO" id="GO:0008237">
    <property type="term" value="F:metallopeptidase activity"/>
    <property type="evidence" value="ECO:0007669"/>
    <property type="project" value="InterPro"/>
</dbReference>
<keyword evidence="2" id="KW-1185">Reference proteome</keyword>
<dbReference type="GO" id="GO:0005829">
    <property type="term" value="C:cytosol"/>
    <property type="evidence" value="ECO:0007669"/>
    <property type="project" value="TreeGrafter"/>
</dbReference>
<dbReference type="PANTHER" id="PTHR30164">
    <property type="entry name" value="MTFA PEPTIDASE"/>
    <property type="match status" value="1"/>
</dbReference>
<dbReference type="GO" id="GO:0004177">
    <property type="term" value="F:aminopeptidase activity"/>
    <property type="evidence" value="ECO:0007669"/>
    <property type="project" value="TreeGrafter"/>
</dbReference>
<protein>
    <recommendedName>
        <fullName evidence="3">Zinc-dependent peptidase</fullName>
    </recommendedName>
</protein>
<dbReference type="HOGENOM" id="CLU_063037_0_1_6"/>
<dbReference type="eggNOG" id="COG3228">
    <property type="taxonomic scope" value="Bacteria"/>
</dbReference>
<organism evidence="1 2">
    <name type="scientific">Methylomonas methanica (strain DSM 25384 / MC09)</name>
    <dbReference type="NCBI Taxonomy" id="857087"/>
    <lineage>
        <taxon>Bacteria</taxon>
        <taxon>Pseudomonadati</taxon>
        <taxon>Pseudomonadota</taxon>
        <taxon>Gammaproteobacteria</taxon>
        <taxon>Methylococcales</taxon>
        <taxon>Methylococcaceae</taxon>
        <taxon>Methylomonas</taxon>
    </lineage>
</organism>
<dbReference type="SUPFAM" id="SSF55486">
    <property type="entry name" value="Metalloproteases ('zincins'), catalytic domain"/>
    <property type="match status" value="1"/>
</dbReference>
<dbReference type="CDD" id="cd20169">
    <property type="entry name" value="Peptidase_M90_mtfA"/>
    <property type="match status" value="1"/>
</dbReference>
<dbReference type="KEGG" id="mmt:Metme_4224"/>
<dbReference type="Pfam" id="PF06167">
    <property type="entry name" value="Peptidase_M90"/>
    <property type="match status" value="1"/>
</dbReference>
<name>G0A232_METMM</name>
<evidence type="ECO:0008006" key="3">
    <source>
        <dbReference type="Google" id="ProtNLM"/>
    </source>
</evidence>
<reference evidence="1 2" key="1">
    <citation type="journal article" date="2011" name="J. Bacteriol.">
        <title>Complete Genome Sequence of the Aerobic Marine Methanotroph Methylomonas methanica MC09.</title>
        <authorList>
            <person name="Boden R."/>
            <person name="Cunliffe M."/>
            <person name="Scanlan J."/>
            <person name="Moussard H."/>
            <person name="Kits K.D."/>
            <person name="Klotz M.G."/>
            <person name="Jetten M.S."/>
            <person name="Vuilleumier S."/>
            <person name="Han J."/>
            <person name="Peters L."/>
            <person name="Mikhailova N."/>
            <person name="Teshima H."/>
            <person name="Tapia R."/>
            <person name="Kyrpides N."/>
            <person name="Ivanova N."/>
            <person name="Pagani I."/>
            <person name="Cheng J.F."/>
            <person name="Goodwin L."/>
            <person name="Han C."/>
            <person name="Hauser L."/>
            <person name="Land M.L."/>
            <person name="Lapidus A."/>
            <person name="Lucas S."/>
            <person name="Pitluck S."/>
            <person name="Woyke T."/>
            <person name="Stein L."/>
            <person name="Murrell J.C."/>
        </authorList>
    </citation>
    <scope>NUCLEOTIDE SEQUENCE [LARGE SCALE GENOMIC DNA]</scope>
    <source>
        <strain evidence="1 2">MC09</strain>
    </source>
</reference>
<dbReference type="RefSeq" id="WP_013820790.1">
    <property type="nucleotide sequence ID" value="NC_015572.1"/>
</dbReference>